<sequence>MDMRAGHVFPDLSLQISPPSQMDLEMAIEEAWHPLSRLSGDHIPTTNSGTSSENSQESPFLLHHRLMMHMVSSDNDKASEFLGRGPNASFPFTDSFNGDAVILGLGSHHHLPALGRDFKRNSRIMSCGSKRSMRAPRMRWTTTLHAHFVHAVELLGGHERATPKSVLELMNVKDLTLAHVKSHLQMYRTVKSTDKGAGQGPTEMGLRQRSRVSQPESGGFLRERANHFFSSENVPSHVVSRGSWLDSLTKENESIYSQAETNQYTNLEVEVDKYKEASDSYHEEAEKWHSSSYPSPQLTSSRLLSKLPNLEFTLGRESWQNDYSETTSELALLKC</sequence>
<feature type="domain" description="Myb-like" evidence="9">
    <location>
        <begin position="137"/>
        <end position="188"/>
    </location>
</feature>
<organism evidence="10 11">
    <name type="scientific">Amborella trichopoda</name>
    <dbReference type="NCBI Taxonomy" id="13333"/>
    <lineage>
        <taxon>Eukaryota</taxon>
        <taxon>Viridiplantae</taxon>
        <taxon>Streptophyta</taxon>
        <taxon>Embryophyta</taxon>
        <taxon>Tracheophyta</taxon>
        <taxon>Spermatophyta</taxon>
        <taxon>Magnoliopsida</taxon>
        <taxon>Amborellales</taxon>
        <taxon>Amborellaceae</taxon>
        <taxon>Amborella</taxon>
    </lineage>
</organism>
<dbReference type="eggNOG" id="ENOG502R498">
    <property type="taxonomic scope" value="Eukaryota"/>
</dbReference>
<dbReference type="Proteomes" id="UP000017836">
    <property type="component" value="Unassembled WGS sequence"/>
</dbReference>
<evidence type="ECO:0000259" key="9">
    <source>
        <dbReference type="Pfam" id="PF00249"/>
    </source>
</evidence>
<name>U5D630_AMBTC</name>
<dbReference type="GO" id="GO:0000976">
    <property type="term" value="F:transcription cis-regulatory region binding"/>
    <property type="evidence" value="ECO:0007669"/>
    <property type="project" value="InterPro"/>
</dbReference>
<gene>
    <name evidence="10" type="ORF">AMTR_s00059p00206130</name>
</gene>
<dbReference type="Gene3D" id="1.10.10.60">
    <property type="entry name" value="Homeodomain-like"/>
    <property type="match status" value="1"/>
</dbReference>
<keyword evidence="2" id="KW-0217">Developmental protein</keyword>
<dbReference type="GO" id="GO:0005634">
    <property type="term" value="C:nucleus"/>
    <property type="evidence" value="ECO:0007669"/>
    <property type="project" value="UniProtKB-SubCell"/>
</dbReference>
<keyword evidence="7" id="KW-0175">Coiled coil</keyword>
<dbReference type="Gramene" id="ERN17690">
    <property type="protein sequence ID" value="ERN17690"/>
    <property type="gene ID" value="AMTR_s00059p00206130"/>
</dbReference>
<dbReference type="InterPro" id="IPR006447">
    <property type="entry name" value="Myb_dom_plants"/>
</dbReference>
<evidence type="ECO:0000256" key="3">
    <source>
        <dbReference type="ARBA" id="ARBA00022782"/>
    </source>
</evidence>
<keyword evidence="6" id="KW-0539">Nucleus</keyword>
<feature type="region of interest" description="Disordered" evidence="8">
    <location>
        <begin position="192"/>
        <end position="214"/>
    </location>
</feature>
<feature type="compositionally biased region" description="Polar residues" evidence="8">
    <location>
        <begin position="44"/>
        <end position="57"/>
    </location>
</feature>
<dbReference type="PANTHER" id="PTHR31496">
    <property type="entry name" value="TRANSCRIPTION FACTOR KAN2-RELATED"/>
    <property type="match status" value="1"/>
</dbReference>
<keyword evidence="4" id="KW-0805">Transcription regulation</keyword>
<dbReference type="PANTHER" id="PTHR31496:SF3">
    <property type="entry name" value="TRANSCRIPTION REPRESSOR KAN1"/>
    <property type="match status" value="1"/>
</dbReference>
<evidence type="ECO:0000256" key="6">
    <source>
        <dbReference type="ARBA" id="ARBA00023242"/>
    </source>
</evidence>
<dbReference type="GO" id="GO:0006355">
    <property type="term" value="P:regulation of DNA-templated transcription"/>
    <property type="evidence" value="ECO:0007669"/>
    <property type="project" value="InterPro"/>
</dbReference>
<evidence type="ECO:0000256" key="8">
    <source>
        <dbReference type="SAM" id="MobiDB-lite"/>
    </source>
</evidence>
<protein>
    <recommendedName>
        <fullName evidence="9">Myb-like domain-containing protein</fullName>
    </recommendedName>
</protein>
<evidence type="ECO:0000256" key="4">
    <source>
        <dbReference type="ARBA" id="ARBA00023015"/>
    </source>
</evidence>
<dbReference type="OMA" id="DMYLNLE"/>
<keyword evidence="3" id="KW-0221">Differentiation</keyword>
<dbReference type="KEGG" id="atr:18446035"/>
<evidence type="ECO:0000256" key="7">
    <source>
        <dbReference type="SAM" id="Coils"/>
    </source>
</evidence>
<evidence type="ECO:0000313" key="11">
    <source>
        <dbReference type="Proteomes" id="UP000017836"/>
    </source>
</evidence>
<dbReference type="InterPro" id="IPR001005">
    <property type="entry name" value="SANT/Myb"/>
</dbReference>
<evidence type="ECO:0000256" key="2">
    <source>
        <dbReference type="ARBA" id="ARBA00022473"/>
    </source>
</evidence>
<dbReference type="FunFam" id="1.10.10.60:FF:000002">
    <property type="entry name" value="Myb family transcription factor"/>
    <property type="match status" value="1"/>
</dbReference>
<dbReference type="InterPro" id="IPR044847">
    <property type="entry name" value="KAN_fam"/>
</dbReference>
<dbReference type="HOGENOM" id="CLU_047766_2_0_1"/>
<comment type="subcellular location">
    <subcellularLocation>
        <location evidence="1">Nucleus</location>
    </subcellularLocation>
</comment>
<dbReference type="SUPFAM" id="SSF46689">
    <property type="entry name" value="Homeodomain-like"/>
    <property type="match status" value="1"/>
</dbReference>
<dbReference type="EMBL" id="KI392312">
    <property type="protein sequence ID" value="ERN17690.1"/>
    <property type="molecule type" value="Genomic_DNA"/>
</dbReference>
<dbReference type="Pfam" id="PF00249">
    <property type="entry name" value="Myb_DNA-binding"/>
    <property type="match status" value="1"/>
</dbReference>
<feature type="coiled-coil region" evidence="7">
    <location>
        <begin position="257"/>
        <end position="284"/>
    </location>
</feature>
<evidence type="ECO:0000256" key="5">
    <source>
        <dbReference type="ARBA" id="ARBA00023163"/>
    </source>
</evidence>
<dbReference type="STRING" id="13333.U5D630"/>
<proteinExistence type="predicted"/>
<evidence type="ECO:0000313" key="10">
    <source>
        <dbReference type="EMBL" id="ERN17690.1"/>
    </source>
</evidence>
<keyword evidence="11" id="KW-1185">Reference proteome</keyword>
<keyword evidence="5" id="KW-0804">Transcription</keyword>
<feature type="region of interest" description="Disordered" evidence="8">
    <location>
        <begin position="37"/>
        <end position="57"/>
    </location>
</feature>
<dbReference type="AlphaFoldDB" id="U5D630"/>
<dbReference type="GO" id="GO:0010158">
    <property type="term" value="P:abaxial cell fate specification"/>
    <property type="evidence" value="ECO:0007669"/>
    <property type="project" value="InterPro"/>
</dbReference>
<reference evidence="11" key="1">
    <citation type="journal article" date="2013" name="Science">
        <title>The Amborella genome and the evolution of flowering plants.</title>
        <authorList>
            <consortium name="Amborella Genome Project"/>
        </authorList>
    </citation>
    <scope>NUCLEOTIDE SEQUENCE [LARGE SCALE GENOMIC DNA]</scope>
</reference>
<accession>U5D630</accession>
<dbReference type="NCBIfam" id="TIGR01557">
    <property type="entry name" value="myb_SHAQKYF"/>
    <property type="match status" value="1"/>
</dbReference>
<dbReference type="InterPro" id="IPR009057">
    <property type="entry name" value="Homeodomain-like_sf"/>
</dbReference>
<evidence type="ECO:0000256" key="1">
    <source>
        <dbReference type="ARBA" id="ARBA00004123"/>
    </source>
</evidence>
<dbReference type="OrthoDB" id="551907at2759"/>